<dbReference type="Proteomes" id="UP000199229">
    <property type="component" value="Unassembled WGS sequence"/>
</dbReference>
<dbReference type="SUPFAM" id="SSF158682">
    <property type="entry name" value="TerB-like"/>
    <property type="match status" value="1"/>
</dbReference>
<dbReference type="Gene3D" id="1.10.3680.10">
    <property type="entry name" value="TerB-like"/>
    <property type="match status" value="1"/>
</dbReference>
<name>A0A1I2RGT6_9HYPH</name>
<keyword evidence="2" id="KW-1185">Reference proteome</keyword>
<evidence type="ECO:0000313" key="1">
    <source>
        <dbReference type="EMBL" id="SFG39273.1"/>
    </source>
</evidence>
<reference evidence="2" key="1">
    <citation type="submission" date="2016-10" db="EMBL/GenBank/DDBJ databases">
        <authorList>
            <person name="Varghese N."/>
            <person name="Submissions S."/>
        </authorList>
    </citation>
    <scope>NUCLEOTIDE SEQUENCE [LARGE SCALE GENOMIC DNA]</scope>
    <source>
        <strain evidence="2">Gh-105</strain>
    </source>
</reference>
<accession>A0A1I2RGT6</accession>
<dbReference type="EMBL" id="FOPM01000002">
    <property type="protein sequence ID" value="SFG39273.1"/>
    <property type="molecule type" value="Genomic_DNA"/>
</dbReference>
<gene>
    <name evidence="1" type="ORF">SAMN05192565_102295</name>
</gene>
<evidence type="ECO:0000313" key="2">
    <source>
        <dbReference type="Proteomes" id="UP000199229"/>
    </source>
</evidence>
<sequence length="150" mass="15906">MSLFQDLVGRFTRGVGAYVGDRLLMEAAVSAAANVILADSEIDEEEVETALAGMRANPILEKGYDTLKLEAELFEGLDRARTRAGRAENLRHVAALAGREAVQREAVFLIAADVADQAGISAVEHAALAEIATALGVDKDRLLSGAIQTE</sequence>
<dbReference type="CDD" id="cd07176">
    <property type="entry name" value="terB"/>
    <property type="match status" value="1"/>
</dbReference>
<dbReference type="OrthoDB" id="7996399at2"/>
<dbReference type="InterPro" id="IPR029024">
    <property type="entry name" value="TerB-like"/>
</dbReference>
<protein>
    <submittedName>
        <fullName evidence="1">Tellurite resistance protein</fullName>
    </submittedName>
</protein>
<dbReference type="RefSeq" id="WP_091968784.1">
    <property type="nucleotide sequence ID" value="NZ_FOPM01000002.1"/>
</dbReference>
<dbReference type="STRING" id="582675.SAMN05192565_102295"/>
<organism evidence="1 2">
    <name type="scientific">Methylobacterium gossipiicola</name>
    <dbReference type="NCBI Taxonomy" id="582675"/>
    <lineage>
        <taxon>Bacteria</taxon>
        <taxon>Pseudomonadati</taxon>
        <taxon>Pseudomonadota</taxon>
        <taxon>Alphaproteobacteria</taxon>
        <taxon>Hyphomicrobiales</taxon>
        <taxon>Methylobacteriaceae</taxon>
        <taxon>Methylobacterium</taxon>
    </lineage>
</organism>
<proteinExistence type="predicted"/>
<dbReference type="AlphaFoldDB" id="A0A1I2RGT6"/>